<dbReference type="InterPro" id="IPR052706">
    <property type="entry name" value="Membrane-Transporter-like"/>
</dbReference>
<dbReference type="InterPro" id="IPR000595">
    <property type="entry name" value="cNMP-bd_dom"/>
</dbReference>
<dbReference type="Proteomes" id="UP000248975">
    <property type="component" value="Unassembled WGS sequence"/>
</dbReference>
<dbReference type="SMART" id="SM00100">
    <property type="entry name" value="cNMP"/>
    <property type="match status" value="1"/>
</dbReference>
<dbReference type="InterPro" id="IPR018490">
    <property type="entry name" value="cNMP-bd_dom_sf"/>
</dbReference>
<evidence type="ECO:0008006" key="10">
    <source>
        <dbReference type="Google" id="ProtNLM"/>
    </source>
</evidence>
<dbReference type="EMBL" id="QFQS01000001">
    <property type="protein sequence ID" value="PZQ99759.1"/>
    <property type="molecule type" value="Genomic_DNA"/>
</dbReference>
<feature type="transmembrane region" description="Helical" evidence="5">
    <location>
        <begin position="367"/>
        <end position="387"/>
    </location>
</feature>
<proteinExistence type="predicted"/>
<dbReference type="SUPFAM" id="SSF51206">
    <property type="entry name" value="cAMP-binding domain-like"/>
    <property type="match status" value="1"/>
</dbReference>
<evidence type="ECO:0000256" key="5">
    <source>
        <dbReference type="SAM" id="Phobius"/>
    </source>
</evidence>
<dbReference type="Gene3D" id="3.30.750.24">
    <property type="entry name" value="STAS domain"/>
    <property type="match status" value="1"/>
</dbReference>
<evidence type="ECO:0000259" key="7">
    <source>
        <dbReference type="PROSITE" id="PS50801"/>
    </source>
</evidence>
<dbReference type="GO" id="GO:0016020">
    <property type="term" value="C:membrane"/>
    <property type="evidence" value="ECO:0007669"/>
    <property type="project" value="UniProtKB-SubCell"/>
</dbReference>
<dbReference type="InterPro" id="IPR036513">
    <property type="entry name" value="STAS_dom_sf"/>
</dbReference>
<dbReference type="Pfam" id="PF01740">
    <property type="entry name" value="STAS"/>
    <property type="match status" value="1"/>
</dbReference>
<feature type="transmembrane region" description="Helical" evidence="5">
    <location>
        <begin position="20"/>
        <end position="43"/>
    </location>
</feature>
<name>A0A2W5SCH8_CERSP</name>
<keyword evidence="2 5" id="KW-0812">Transmembrane</keyword>
<keyword evidence="4 5" id="KW-0472">Membrane</keyword>
<accession>A0A2W5SCH8</accession>
<evidence type="ECO:0000313" key="8">
    <source>
        <dbReference type="EMBL" id="PZQ99759.1"/>
    </source>
</evidence>
<dbReference type="CDD" id="cd07042">
    <property type="entry name" value="STAS_SulP_like_sulfate_transporter"/>
    <property type="match status" value="1"/>
</dbReference>
<dbReference type="InterPro" id="IPR011547">
    <property type="entry name" value="SLC26A/SulP_dom"/>
</dbReference>
<reference evidence="8 9" key="1">
    <citation type="submission" date="2017-08" db="EMBL/GenBank/DDBJ databases">
        <title>Infants hospitalized years apart are colonized by the same room-sourced microbial strains.</title>
        <authorList>
            <person name="Brooks B."/>
            <person name="Olm M.R."/>
            <person name="Firek B.A."/>
            <person name="Baker R."/>
            <person name="Thomas B.C."/>
            <person name="Morowitz M.J."/>
            <person name="Banfield J.F."/>
        </authorList>
    </citation>
    <scope>NUCLEOTIDE SEQUENCE [LARGE SCALE GENOMIC DNA]</scope>
    <source>
        <strain evidence="8">S2_003_000_R2_11</strain>
    </source>
</reference>
<feature type="transmembrane region" description="Helical" evidence="5">
    <location>
        <begin position="77"/>
        <end position="96"/>
    </location>
</feature>
<dbReference type="Pfam" id="PF00027">
    <property type="entry name" value="cNMP_binding"/>
    <property type="match status" value="1"/>
</dbReference>
<evidence type="ECO:0000313" key="9">
    <source>
        <dbReference type="Proteomes" id="UP000248975"/>
    </source>
</evidence>
<feature type="transmembrane region" description="Helical" evidence="5">
    <location>
        <begin position="399"/>
        <end position="430"/>
    </location>
</feature>
<comment type="caution">
    <text evidence="8">The sequence shown here is derived from an EMBL/GenBank/DDBJ whole genome shotgun (WGS) entry which is preliminary data.</text>
</comment>
<dbReference type="PROSITE" id="PS50801">
    <property type="entry name" value="STAS"/>
    <property type="match status" value="1"/>
</dbReference>
<dbReference type="AlphaFoldDB" id="A0A2W5SCH8"/>
<feature type="transmembrane region" description="Helical" evidence="5">
    <location>
        <begin position="141"/>
        <end position="166"/>
    </location>
</feature>
<feature type="domain" description="STAS" evidence="7">
    <location>
        <begin position="468"/>
        <end position="573"/>
    </location>
</feature>
<feature type="transmembrane region" description="Helical" evidence="5">
    <location>
        <begin position="178"/>
        <end position="199"/>
    </location>
</feature>
<dbReference type="PANTHER" id="PTHR43310">
    <property type="entry name" value="SULFATE TRANSPORTER YBAR-RELATED"/>
    <property type="match status" value="1"/>
</dbReference>
<dbReference type="PANTHER" id="PTHR43310:SF2">
    <property type="entry name" value="SLC26A_SULP TRANSPORTER DOMAIN-CONTAINING PROTEIN"/>
    <property type="match status" value="1"/>
</dbReference>
<comment type="subcellular location">
    <subcellularLocation>
        <location evidence="1">Membrane</location>
        <topology evidence="1">Multi-pass membrane protein</topology>
    </subcellularLocation>
</comment>
<evidence type="ECO:0000256" key="2">
    <source>
        <dbReference type="ARBA" id="ARBA00022692"/>
    </source>
</evidence>
<dbReference type="InterPro" id="IPR002645">
    <property type="entry name" value="STAS_dom"/>
</dbReference>
<feature type="transmembrane region" description="Helical" evidence="5">
    <location>
        <begin position="108"/>
        <end position="129"/>
    </location>
</feature>
<gene>
    <name evidence="8" type="ORF">DI533_03685</name>
</gene>
<evidence type="ECO:0000256" key="3">
    <source>
        <dbReference type="ARBA" id="ARBA00022989"/>
    </source>
</evidence>
<dbReference type="CDD" id="cd00038">
    <property type="entry name" value="CAP_ED"/>
    <property type="match status" value="1"/>
</dbReference>
<dbReference type="Pfam" id="PF00916">
    <property type="entry name" value="Sulfate_transp"/>
    <property type="match status" value="1"/>
</dbReference>
<feature type="transmembrane region" description="Helical" evidence="5">
    <location>
        <begin position="342"/>
        <end position="361"/>
    </location>
</feature>
<evidence type="ECO:0000259" key="6">
    <source>
        <dbReference type="PROSITE" id="PS50042"/>
    </source>
</evidence>
<keyword evidence="3 5" id="KW-1133">Transmembrane helix</keyword>
<feature type="transmembrane region" description="Helical" evidence="5">
    <location>
        <begin position="261"/>
        <end position="282"/>
    </location>
</feature>
<feature type="transmembrane region" description="Helical" evidence="5">
    <location>
        <begin position="49"/>
        <end position="70"/>
    </location>
</feature>
<evidence type="ECO:0000256" key="1">
    <source>
        <dbReference type="ARBA" id="ARBA00004141"/>
    </source>
</evidence>
<protein>
    <recommendedName>
        <fullName evidence="10">Cyclic nucleotide-binding domain-containing protein</fullName>
    </recommendedName>
</protein>
<evidence type="ECO:0000256" key="4">
    <source>
        <dbReference type="ARBA" id="ARBA00023136"/>
    </source>
</evidence>
<dbReference type="PROSITE" id="PS50042">
    <property type="entry name" value="CNMP_BINDING_3"/>
    <property type="match status" value="1"/>
</dbReference>
<dbReference type="SUPFAM" id="SSF52091">
    <property type="entry name" value="SpoIIaa-like"/>
    <property type="match status" value="1"/>
</dbReference>
<dbReference type="Gene3D" id="2.60.120.10">
    <property type="entry name" value="Jelly Rolls"/>
    <property type="match status" value="1"/>
</dbReference>
<organism evidence="8 9">
    <name type="scientific">Cereibacter sphaeroides</name>
    <name type="common">Rhodobacter sphaeroides</name>
    <dbReference type="NCBI Taxonomy" id="1063"/>
    <lineage>
        <taxon>Bacteria</taxon>
        <taxon>Pseudomonadati</taxon>
        <taxon>Pseudomonadota</taxon>
        <taxon>Alphaproteobacteria</taxon>
        <taxon>Rhodobacterales</taxon>
        <taxon>Paracoccaceae</taxon>
        <taxon>Cereibacter</taxon>
    </lineage>
</organism>
<sequence>MVALPDAAPAASRVTAGKSLMLGGVLGIDAIGHCVALATLAFAGPLSFALGYGTMLILLSSAAISLVLAWRSVFPGAAGIAEDTTIAILAPAMLLAAASIEGTPEQKLATAVAIMGLSTLLSGAAIYLIGKYRLGRIARLMPFPVAAGFLAGSGWLLVASSLFLLTNTGSLSQLFGRIATGGVPLNLIMGIALAAALFLSGRVIGGAFSAVLPLLGAVALFYLGLGWLGLQITDARAWGLLPVMPEEAIAYFPDPGLLTQVQWPVVAAASVTITAVVLLNAVGFMLNVGGIELAVGADISIDAEARTTGATNIAIGAFGGLVGFVASDTTVIAHRLGCSRRLLGLGLGLTTLIGCIFAAYIVAHVPVFVAAGLLLYFGTTMLIDWMIQSRARLRPLDWAIIPTIVGITIVADILAAIVVGMLLALVIFVYNYARLPVIRFQGSGLNRRSPVDRASDEDAVISRFGGRVHVMALQGYLFFGSVEKVIDAVRLRTREREPLEVLVIDFTHVTGIDSAACAALLKLGLLGRSGGFRVVLSAVPAEMRELMAQWGIGLPSDSVFRHKSSLGSALERVEDKLLASHGKHEISAVAQGFLHRLESAMPRAADLVARMERLELEPGRVLIRAGSTEGDVFFVETGRVDVQIPGPGGTPTRVRSLRAGAVVGEAARYLSRVRTADVVVRAPSVVYRLSDAAIELMEREDRDLAAILHAYMARSLAEKVEKTNGLLSAALR</sequence>
<feature type="transmembrane region" description="Helical" evidence="5">
    <location>
        <begin position="211"/>
        <end position="230"/>
    </location>
</feature>
<feature type="domain" description="Cyclic nucleotide-binding" evidence="6">
    <location>
        <begin position="606"/>
        <end position="690"/>
    </location>
</feature>
<dbReference type="InterPro" id="IPR014710">
    <property type="entry name" value="RmlC-like_jellyroll"/>
</dbReference>